<dbReference type="AlphaFoldDB" id="A0AAV9SLI5"/>
<dbReference type="EMBL" id="JAHHUM010000192">
    <property type="protein sequence ID" value="KAK5622125.1"/>
    <property type="molecule type" value="Genomic_DNA"/>
</dbReference>
<gene>
    <name evidence="2" type="ORF">CRENBAI_009899</name>
</gene>
<evidence type="ECO:0000256" key="1">
    <source>
        <dbReference type="SAM" id="Phobius"/>
    </source>
</evidence>
<keyword evidence="1" id="KW-1133">Transmembrane helix</keyword>
<evidence type="ECO:0000313" key="2">
    <source>
        <dbReference type="EMBL" id="KAK5622125.1"/>
    </source>
</evidence>
<feature type="transmembrane region" description="Helical" evidence="1">
    <location>
        <begin position="35"/>
        <end position="54"/>
    </location>
</feature>
<evidence type="ECO:0000313" key="3">
    <source>
        <dbReference type="Proteomes" id="UP001311232"/>
    </source>
</evidence>
<reference evidence="2 3" key="1">
    <citation type="submission" date="2021-06" db="EMBL/GenBank/DDBJ databases">
        <authorList>
            <person name="Palmer J.M."/>
        </authorList>
    </citation>
    <scope>NUCLEOTIDE SEQUENCE [LARGE SCALE GENOMIC DNA]</scope>
    <source>
        <strain evidence="2 3">MEX-2019</strain>
        <tissue evidence="2">Muscle</tissue>
    </source>
</reference>
<comment type="caution">
    <text evidence="2">The sequence shown here is derived from an EMBL/GenBank/DDBJ whole genome shotgun (WGS) entry which is preliminary data.</text>
</comment>
<name>A0AAV9SLI5_9TELE</name>
<dbReference type="Proteomes" id="UP001311232">
    <property type="component" value="Unassembled WGS sequence"/>
</dbReference>
<proteinExistence type="predicted"/>
<accession>A0AAV9SLI5</accession>
<sequence>MLLMNLGKQGLRNIFYNKTKPFLGLLLQKDTKHMLSIQVAFYIFLFLSPLCSLASSPKVYRQCSLTCLRGWALCILYNSIIFSAETNEQGEVPGEPFVIFFVLQGIAMQFSLQYLLFKAQPESDLD</sequence>
<keyword evidence="3" id="KW-1185">Reference proteome</keyword>
<keyword evidence="1" id="KW-0812">Transmembrane</keyword>
<protein>
    <submittedName>
        <fullName evidence="2">Uncharacterized protein</fullName>
    </submittedName>
</protein>
<organism evidence="2 3">
    <name type="scientific">Crenichthys baileyi</name>
    <name type="common">White River springfish</name>
    <dbReference type="NCBI Taxonomy" id="28760"/>
    <lineage>
        <taxon>Eukaryota</taxon>
        <taxon>Metazoa</taxon>
        <taxon>Chordata</taxon>
        <taxon>Craniata</taxon>
        <taxon>Vertebrata</taxon>
        <taxon>Euteleostomi</taxon>
        <taxon>Actinopterygii</taxon>
        <taxon>Neopterygii</taxon>
        <taxon>Teleostei</taxon>
        <taxon>Neoteleostei</taxon>
        <taxon>Acanthomorphata</taxon>
        <taxon>Ovalentaria</taxon>
        <taxon>Atherinomorphae</taxon>
        <taxon>Cyprinodontiformes</taxon>
        <taxon>Goodeidae</taxon>
        <taxon>Crenichthys</taxon>
    </lineage>
</organism>
<keyword evidence="1" id="KW-0472">Membrane</keyword>